<dbReference type="SUPFAM" id="SSF56219">
    <property type="entry name" value="DNase I-like"/>
    <property type="match status" value="1"/>
</dbReference>
<proteinExistence type="predicted"/>
<gene>
    <name evidence="2" type="ORF">TNO010_110169</name>
</gene>
<evidence type="ECO:0000313" key="3">
    <source>
        <dbReference type="Proteomes" id="UP000490060"/>
    </source>
</evidence>
<dbReference type="Gene3D" id="3.60.10.10">
    <property type="entry name" value="Endonuclease/exonuclease/phosphatase"/>
    <property type="match status" value="1"/>
</dbReference>
<dbReference type="GO" id="GO:0004519">
    <property type="term" value="F:endonuclease activity"/>
    <property type="evidence" value="ECO:0007669"/>
    <property type="project" value="UniProtKB-KW"/>
</dbReference>
<keyword evidence="2" id="KW-0378">Hydrolase</keyword>
<dbReference type="PANTHER" id="PTHR42834:SF1">
    <property type="entry name" value="ENDONUCLEASE_EXONUCLEASE_PHOSPHATASE FAMILY PROTEIN (AFU_ORTHOLOGUE AFUA_3G09210)"/>
    <property type="match status" value="1"/>
</dbReference>
<evidence type="ECO:0000313" key="2">
    <source>
        <dbReference type="EMBL" id="SOS58193.1"/>
    </source>
</evidence>
<evidence type="ECO:0000259" key="1">
    <source>
        <dbReference type="Pfam" id="PF19580"/>
    </source>
</evidence>
<dbReference type="AlphaFoldDB" id="A0A2I2LD84"/>
<name>A0A2I2LD84_9FLAO</name>
<dbReference type="InterPro" id="IPR036691">
    <property type="entry name" value="Endo/exonu/phosph_ase_sf"/>
</dbReference>
<feature type="domain" description="Endonuclease/exonuclease/phosphatase" evidence="1">
    <location>
        <begin position="31"/>
        <end position="350"/>
    </location>
</feature>
<keyword evidence="2" id="KW-0255">Endonuclease</keyword>
<sequence>MMKKIIVLTSMLVISLFSDRLYAQKKYKIRTIGFYNLENLFDTINDTSKNDEASPIMAIKGNKQKIYWDKIDKLSSVILQLGAEKTKTSPAILGVAEVENKKVLEDLIESENLKNKKYGIIHFDSPDKRGIDVGLLYQKRYFKPIHYEAFNPRIYKNNRKVYTRDILWVAGYLDDELIHILVNHWPSRRGGEAKSRPLREKAAYRVIQIIEKIKINDPSPKLLIMGDFNDDPINSSFKKVLKTIAKKKNLKKEDLYNPFENMFRRGFNTLGYRDNINLFDQIIISNKLVSSSKRKKDFTSFKMFKAGVFNKQFLTQKKGRYKGYPFRSFSFGKYSGGYSDHYPVYMYLIKEY</sequence>
<dbReference type="Pfam" id="PF19580">
    <property type="entry name" value="Exo_endo_phos_3"/>
    <property type="match status" value="1"/>
</dbReference>
<reference evidence="2 3" key="1">
    <citation type="submission" date="2017-11" db="EMBL/GenBank/DDBJ databases">
        <authorList>
            <person name="Duchaud E."/>
        </authorList>
    </citation>
    <scope>NUCLEOTIDE SEQUENCE [LARGE SCALE GENOMIC DNA]</scope>
    <source>
        <strain evidence="2 3">TNO010</strain>
    </source>
</reference>
<dbReference type="PANTHER" id="PTHR42834">
    <property type="entry name" value="ENDONUCLEASE/EXONUCLEASE/PHOSPHATASE FAMILY PROTEIN (AFU_ORTHOLOGUE AFUA_3G09210)"/>
    <property type="match status" value="1"/>
</dbReference>
<organism evidence="2 3">
    <name type="scientific">Tenacibaculum finnmarkense genomovar ulcerans</name>
    <dbReference type="NCBI Taxonomy" id="2781388"/>
    <lineage>
        <taxon>Bacteria</taxon>
        <taxon>Pseudomonadati</taxon>
        <taxon>Bacteroidota</taxon>
        <taxon>Flavobacteriia</taxon>
        <taxon>Flavobacteriales</taxon>
        <taxon>Flavobacteriaceae</taxon>
        <taxon>Tenacibaculum</taxon>
        <taxon>Tenacibaculum finnmarkense</taxon>
    </lineage>
</organism>
<keyword evidence="2" id="KW-0540">Nuclease</keyword>
<dbReference type="Proteomes" id="UP000490060">
    <property type="component" value="Unassembled WGS sequence"/>
</dbReference>
<dbReference type="InterPro" id="IPR005135">
    <property type="entry name" value="Endo/exonuclease/phosphatase"/>
</dbReference>
<dbReference type="EMBL" id="OENE01000003">
    <property type="protein sequence ID" value="SOS58193.1"/>
    <property type="molecule type" value="Genomic_DNA"/>
</dbReference>
<protein>
    <submittedName>
        <fullName evidence="2">Endonuclease</fullName>
    </submittedName>
</protein>
<accession>A0A2I2LD84</accession>